<proteinExistence type="predicted"/>
<gene>
    <name evidence="2" type="ORF">SAMN05421757_102393</name>
</gene>
<dbReference type="RefSeq" id="WP_089232129.1">
    <property type="nucleotide sequence ID" value="NZ_FZOY01000002.1"/>
</dbReference>
<dbReference type="AlphaFoldDB" id="A0A239EY13"/>
<reference evidence="2 3" key="1">
    <citation type="submission" date="2017-06" db="EMBL/GenBank/DDBJ databases">
        <authorList>
            <person name="Kim H.J."/>
            <person name="Triplett B.A."/>
        </authorList>
    </citation>
    <scope>NUCLEOTIDE SEQUENCE [LARGE SCALE GENOMIC DNA]</scope>
    <source>
        <strain evidence="2 3">DSM 29339</strain>
    </source>
</reference>
<accession>A0A239EY13</accession>
<dbReference type="EMBL" id="FZOY01000002">
    <property type="protein sequence ID" value="SNS49505.1"/>
    <property type="molecule type" value="Genomic_DNA"/>
</dbReference>
<dbReference type="Proteomes" id="UP000198426">
    <property type="component" value="Unassembled WGS sequence"/>
</dbReference>
<protein>
    <submittedName>
        <fullName evidence="2">Uncharacterized protein</fullName>
    </submittedName>
</protein>
<keyword evidence="1" id="KW-0472">Membrane</keyword>
<sequence>MPWARLLRRLLGAGALASGVISVWLLAQSPFAAPWVERNADEAKRALDRAVARQVTPDWLLPRINAALAEHDMLALESYLSLAEDHGVALPEDRRRDIELLQARRESLLGQAGACGACAWDITTCDSLQRLSLCALPVEITPIGDLNALRRNGAALASGAQVDSIEVGLATLGLGASAAVVATGGGAGPVKLGVTALRLSRRLGTLTPEFTRVLRASLPPRRALLRGEGLGPLRALAADLGAVARNTSPADTLLLLRQVDTAEDAARLARLSAIAGPETRPALLALGKARAFRTLVRLSDMARAALVALAALVAQLAGLALSLVLRSLRRQIAATESRRLSCRQGE</sequence>
<evidence type="ECO:0000313" key="3">
    <source>
        <dbReference type="Proteomes" id="UP000198426"/>
    </source>
</evidence>
<dbReference type="OrthoDB" id="7774819at2"/>
<evidence type="ECO:0000313" key="2">
    <source>
        <dbReference type="EMBL" id="SNS49505.1"/>
    </source>
</evidence>
<keyword evidence="1" id="KW-0812">Transmembrane</keyword>
<evidence type="ECO:0000256" key="1">
    <source>
        <dbReference type="SAM" id="Phobius"/>
    </source>
</evidence>
<name>A0A239EY13_9RHOB</name>
<feature type="transmembrane region" description="Helical" evidence="1">
    <location>
        <begin position="304"/>
        <end position="325"/>
    </location>
</feature>
<keyword evidence="1" id="KW-1133">Transmembrane helix</keyword>
<organism evidence="2 3">
    <name type="scientific">Tropicimonas sediminicola</name>
    <dbReference type="NCBI Taxonomy" id="1031541"/>
    <lineage>
        <taxon>Bacteria</taxon>
        <taxon>Pseudomonadati</taxon>
        <taxon>Pseudomonadota</taxon>
        <taxon>Alphaproteobacteria</taxon>
        <taxon>Rhodobacterales</taxon>
        <taxon>Roseobacteraceae</taxon>
        <taxon>Tropicimonas</taxon>
    </lineage>
</organism>
<keyword evidence="3" id="KW-1185">Reference proteome</keyword>